<comment type="caution">
    <text evidence="1">The sequence shown here is derived from an EMBL/GenBank/DDBJ whole genome shotgun (WGS) entry which is preliminary data.</text>
</comment>
<accession>A0A834NRY7</accession>
<sequence>MSLSSRSNFRTVLLTDDIKAQLSARVIDDAMIPTDLIIGSSEGSSSSSSMLALKAGIGPATTPNGNLIPK</sequence>
<keyword evidence="2" id="KW-1185">Reference proteome</keyword>
<evidence type="ECO:0000313" key="1">
    <source>
        <dbReference type="EMBL" id="KAF7416679.1"/>
    </source>
</evidence>
<proteinExistence type="predicted"/>
<name>A0A834NRY7_VESPE</name>
<gene>
    <name evidence="1" type="ORF">H0235_011210</name>
</gene>
<evidence type="ECO:0000313" key="2">
    <source>
        <dbReference type="Proteomes" id="UP000600918"/>
    </source>
</evidence>
<dbReference type="Proteomes" id="UP000600918">
    <property type="component" value="Unassembled WGS sequence"/>
</dbReference>
<dbReference type="EMBL" id="JACSDY010000010">
    <property type="protein sequence ID" value="KAF7416679.1"/>
    <property type="molecule type" value="Genomic_DNA"/>
</dbReference>
<dbReference type="AlphaFoldDB" id="A0A834NRY7"/>
<organism evidence="1 2">
    <name type="scientific">Vespula pensylvanica</name>
    <name type="common">Western yellow jacket</name>
    <name type="synonym">Wasp</name>
    <dbReference type="NCBI Taxonomy" id="30213"/>
    <lineage>
        <taxon>Eukaryota</taxon>
        <taxon>Metazoa</taxon>
        <taxon>Ecdysozoa</taxon>
        <taxon>Arthropoda</taxon>
        <taxon>Hexapoda</taxon>
        <taxon>Insecta</taxon>
        <taxon>Pterygota</taxon>
        <taxon>Neoptera</taxon>
        <taxon>Endopterygota</taxon>
        <taxon>Hymenoptera</taxon>
        <taxon>Apocrita</taxon>
        <taxon>Aculeata</taxon>
        <taxon>Vespoidea</taxon>
        <taxon>Vespidae</taxon>
        <taxon>Vespinae</taxon>
        <taxon>Vespula</taxon>
    </lineage>
</organism>
<reference evidence="1" key="1">
    <citation type="journal article" date="2020" name="G3 (Bethesda)">
        <title>High-Quality Assemblies for Three Invasive Social Wasps from the &lt;i&gt;Vespula&lt;/i&gt; Genus.</title>
        <authorList>
            <person name="Harrop T.W.R."/>
            <person name="Guhlin J."/>
            <person name="McLaughlin G.M."/>
            <person name="Permina E."/>
            <person name="Stockwell P."/>
            <person name="Gilligan J."/>
            <person name="Le Lec M.F."/>
            <person name="Gruber M.A.M."/>
            <person name="Quinn O."/>
            <person name="Lovegrove M."/>
            <person name="Duncan E.J."/>
            <person name="Remnant E.J."/>
            <person name="Van Eeckhoven J."/>
            <person name="Graham B."/>
            <person name="Knapp R.A."/>
            <person name="Langford K.W."/>
            <person name="Kronenberg Z."/>
            <person name="Press M.O."/>
            <person name="Eacker S.M."/>
            <person name="Wilson-Rankin E.E."/>
            <person name="Purcell J."/>
            <person name="Lester P.J."/>
            <person name="Dearden P.K."/>
        </authorList>
    </citation>
    <scope>NUCLEOTIDE SEQUENCE</scope>
    <source>
        <strain evidence="1">Volc-1</strain>
    </source>
</reference>
<protein>
    <submittedName>
        <fullName evidence="1">Uncharacterized protein</fullName>
    </submittedName>
</protein>